<dbReference type="PROSITE" id="PS51257">
    <property type="entry name" value="PROKAR_LIPOPROTEIN"/>
    <property type="match status" value="1"/>
</dbReference>
<dbReference type="Proteomes" id="UP000009070">
    <property type="component" value="Segment"/>
</dbReference>
<protein>
    <submittedName>
        <fullName evidence="1">Uncharacterized protein</fullName>
    </submittedName>
</protein>
<dbReference type="EMBL" id="AF320576">
    <property type="protein sequence ID" value="AAQ14641.1"/>
    <property type="molecule type" value="Genomic_DNA"/>
</dbReference>
<organism evidence="1 2">
    <name type="scientific">Salmonella phage Felix O1 (isolate Felix O1-VT1)</name>
    <name type="common">Bacteriophage Felix O1</name>
    <dbReference type="NCBI Taxonomy" id="1283336"/>
    <lineage>
        <taxon>Viruses</taxon>
        <taxon>Duplodnaviria</taxon>
        <taxon>Heunggongvirae</taxon>
        <taxon>Uroviricota</taxon>
        <taxon>Caudoviricetes</taxon>
        <taxon>Andersonviridae</taxon>
        <taxon>Ounavirinae</taxon>
        <taxon>Felixounavirus</taxon>
        <taxon>Felixounavirus felixO1</taxon>
    </lineage>
</organism>
<name>Q6KGN2_BPFO1</name>
<proteinExistence type="predicted"/>
<keyword evidence="2" id="KW-1185">Reference proteome</keyword>
<evidence type="ECO:0000313" key="1">
    <source>
        <dbReference type="EMBL" id="AAQ14641.1"/>
    </source>
</evidence>
<organismHost>
    <name type="scientific">Salmonella</name>
    <dbReference type="NCBI Taxonomy" id="590"/>
</organismHost>
<evidence type="ECO:0000313" key="2">
    <source>
        <dbReference type="Proteomes" id="UP000009070"/>
    </source>
</evidence>
<accession>Q6KGN2</accession>
<reference evidence="1 2" key="1">
    <citation type="submission" date="2000-11" db="EMBL/GenBank/DDBJ databases">
        <title>Bacteriophage Felix O1: Genetic Characterization.</title>
        <authorList>
            <person name="Sriranganathan N."/>
            <person name="Whichard J.M."/>
            <person name="Pierson F.W."/>
            <person name="Kapur V."/>
            <person name="Weigt L.A."/>
        </authorList>
    </citation>
    <scope>NUCLEOTIDE SEQUENCE [LARGE SCALE GENOMIC DNA]</scope>
    <source>
        <strain evidence="1">Felix O1-VT1</strain>
    </source>
</reference>
<sequence length="101" mass="11200">MRVALCLLCWVNSNCCCIRCYRATCTSNYTGVASCISSSCAFFGVSCSSCIEDVFLPFLPLVTCRTCCSHFQVNASTLIDSLTRRLLCNHRQCINSNCCRI</sequence>